<organism evidence="8 9">
    <name type="scientific">Xanthomonas pisi</name>
    <dbReference type="NCBI Taxonomy" id="56457"/>
    <lineage>
        <taxon>Bacteria</taxon>
        <taxon>Pseudomonadati</taxon>
        <taxon>Pseudomonadota</taxon>
        <taxon>Gammaproteobacteria</taxon>
        <taxon>Lysobacterales</taxon>
        <taxon>Lysobacteraceae</taxon>
        <taxon>Xanthomonas</taxon>
    </lineage>
</organism>
<dbReference type="InterPro" id="IPR020456">
    <property type="entry name" value="Acylphosphatase"/>
</dbReference>
<proteinExistence type="inferred from homology"/>
<dbReference type="PANTHER" id="PTHR47268">
    <property type="entry name" value="ACYLPHOSPHATASE"/>
    <property type="match status" value="1"/>
</dbReference>
<accession>A0A2S7D8S0</accession>
<evidence type="ECO:0000256" key="6">
    <source>
        <dbReference type="RuleBase" id="RU004168"/>
    </source>
</evidence>
<evidence type="ECO:0000256" key="2">
    <source>
        <dbReference type="ARBA" id="ARBA00012150"/>
    </source>
</evidence>
<keyword evidence="9" id="KW-1185">Reference proteome</keyword>
<protein>
    <recommendedName>
        <fullName evidence="3 5">acylphosphatase</fullName>
        <ecNumber evidence="2 5">3.6.1.7</ecNumber>
    </recommendedName>
</protein>
<reference evidence="9" key="1">
    <citation type="submission" date="2016-08" db="EMBL/GenBank/DDBJ databases">
        <authorList>
            <person name="Merda D."/>
            <person name="Briand M."/>
            <person name="Taghouti G."/>
            <person name="Carrere S."/>
            <person name="Gouzy J."/>
            <person name="Portier P."/>
            <person name="Jacques M.-A."/>
            <person name="Fischer-Le Saux M."/>
        </authorList>
    </citation>
    <scope>NUCLEOTIDE SEQUENCE [LARGE SCALE GENOMIC DNA]</scope>
    <source>
        <strain evidence="9">CFBP4643</strain>
    </source>
</reference>
<dbReference type="InterPro" id="IPR001792">
    <property type="entry name" value="Acylphosphatase-like_dom"/>
</dbReference>
<evidence type="ECO:0000313" key="9">
    <source>
        <dbReference type="Proteomes" id="UP000238191"/>
    </source>
</evidence>
<comment type="similarity">
    <text evidence="1 6">Belongs to the acylphosphatase family.</text>
</comment>
<dbReference type="Gene3D" id="3.30.70.100">
    <property type="match status" value="1"/>
</dbReference>
<dbReference type="Proteomes" id="UP000238191">
    <property type="component" value="Unassembled WGS sequence"/>
</dbReference>
<evidence type="ECO:0000256" key="5">
    <source>
        <dbReference type="PROSITE-ProRule" id="PRU00520"/>
    </source>
</evidence>
<name>A0A2S7D8S0_9XANT</name>
<dbReference type="Pfam" id="PF00708">
    <property type="entry name" value="Acylphosphatase"/>
    <property type="match status" value="1"/>
</dbReference>
<dbReference type="NCBIfam" id="NF011018">
    <property type="entry name" value="PRK14446.1"/>
    <property type="match status" value="1"/>
</dbReference>
<dbReference type="PANTHER" id="PTHR47268:SF4">
    <property type="entry name" value="ACYLPHOSPHATASE"/>
    <property type="match status" value="1"/>
</dbReference>
<dbReference type="EC" id="3.6.1.7" evidence="2 5"/>
<evidence type="ECO:0000259" key="7">
    <source>
        <dbReference type="PROSITE" id="PS51160"/>
    </source>
</evidence>
<dbReference type="AlphaFoldDB" id="A0A2S7D8S0"/>
<gene>
    <name evidence="8" type="ORF">XpiCFBP4643_01220</name>
</gene>
<comment type="catalytic activity">
    <reaction evidence="4 5">
        <text>an acyl phosphate + H2O = a carboxylate + phosphate + H(+)</text>
        <dbReference type="Rhea" id="RHEA:14965"/>
        <dbReference type="ChEBI" id="CHEBI:15377"/>
        <dbReference type="ChEBI" id="CHEBI:15378"/>
        <dbReference type="ChEBI" id="CHEBI:29067"/>
        <dbReference type="ChEBI" id="CHEBI:43474"/>
        <dbReference type="ChEBI" id="CHEBI:59918"/>
        <dbReference type="EC" id="3.6.1.7"/>
    </reaction>
</comment>
<dbReference type="RefSeq" id="WP_046964365.1">
    <property type="nucleotide sequence ID" value="NZ_MDEI01000001.1"/>
</dbReference>
<feature type="domain" description="Acylphosphatase-like" evidence="7">
    <location>
        <begin position="3"/>
        <end position="88"/>
    </location>
</feature>
<dbReference type="OrthoDB" id="5295388at2"/>
<comment type="caution">
    <text evidence="8">The sequence shown here is derived from an EMBL/GenBank/DDBJ whole genome shotgun (WGS) entry which is preliminary data.</text>
</comment>
<evidence type="ECO:0000313" key="8">
    <source>
        <dbReference type="EMBL" id="PPU70212.1"/>
    </source>
</evidence>
<evidence type="ECO:0000256" key="1">
    <source>
        <dbReference type="ARBA" id="ARBA00005614"/>
    </source>
</evidence>
<dbReference type="EMBL" id="MDEI01000001">
    <property type="protein sequence ID" value="PPU70212.1"/>
    <property type="molecule type" value="Genomic_DNA"/>
</dbReference>
<dbReference type="SUPFAM" id="SSF54975">
    <property type="entry name" value="Acylphosphatase/BLUF domain-like"/>
    <property type="match status" value="1"/>
</dbReference>
<dbReference type="GO" id="GO:0003998">
    <property type="term" value="F:acylphosphatase activity"/>
    <property type="evidence" value="ECO:0007669"/>
    <property type="project" value="UniProtKB-EC"/>
</dbReference>
<sequence>MQAARFVVSGRVQGVWYRASTRERALALGLYGHARNQPDGSVEVVAAGSEAALEALEAWLWQGPAAAQVTSVTRTACAIAPTEEFVTG</sequence>
<evidence type="ECO:0000256" key="3">
    <source>
        <dbReference type="ARBA" id="ARBA00015991"/>
    </source>
</evidence>
<feature type="active site" evidence="5">
    <location>
        <position position="36"/>
    </location>
</feature>
<evidence type="ECO:0000256" key="4">
    <source>
        <dbReference type="ARBA" id="ARBA00047645"/>
    </source>
</evidence>
<dbReference type="InterPro" id="IPR036046">
    <property type="entry name" value="Acylphosphatase-like_dom_sf"/>
</dbReference>
<keyword evidence="5 8" id="KW-0378">Hydrolase</keyword>
<feature type="active site" evidence="5">
    <location>
        <position position="18"/>
    </location>
</feature>
<dbReference type="PROSITE" id="PS51160">
    <property type="entry name" value="ACYLPHOSPHATASE_3"/>
    <property type="match status" value="1"/>
</dbReference>